<evidence type="ECO:0000256" key="9">
    <source>
        <dbReference type="ARBA" id="ARBA00023204"/>
    </source>
</evidence>
<dbReference type="GO" id="GO:0044715">
    <property type="term" value="F:8-oxo-dGDP phosphatase activity"/>
    <property type="evidence" value="ECO:0007669"/>
    <property type="project" value="TreeGrafter"/>
</dbReference>
<evidence type="ECO:0000313" key="20">
    <source>
        <dbReference type="Proteomes" id="UP000004956"/>
    </source>
</evidence>
<evidence type="ECO:0000256" key="4">
    <source>
        <dbReference type="ARBA" id="ARBA00022705"/>
    </source>
</evidence>
<evidence type="ECO:0000256" key="10">
    <source>
        <dbReference type="ARBA" id="ARBA00035861"/>
    </source>
</evidence>
<dbReference type="Proteomes" id="UP000004956">
    <property type="component" value="Unassembled WGS sequence"/>
</dbReference>
<proteinExistence type="inferred from homology"/>
<dbReference type="Gene3D" id="3.90.79.10">
    <property type="entry name" value="Nucleoside Triphosphate Pyrophosphohydrolase"/>
    <property type="match status" value="1"/>
</dbReference>
<name>H3KEN3_9BURK</name>
<dbReference type="InterPro" id="IPR047127">
    <property type="entry name" value="MutT-like"/>
</dbReference>
<evidence type="ECO:0000259" key="18">
    <source>
        <dbReference type="PROSITE" id="PS51462"/>
    </source>
</evidence>
<dbReference type="PRINTS" id="PR00502">
    <property type="entry name" value="NUDIXFAMILY"/>
</dbReference>
<evidence type="ECO:0000256" key="2">
    <source>
        <dbReference type="ARBA" id="ARBA00005582"/>
    </source>
</evidence>
<keyword evidence="6" id="KW-0227">DNA damage</keyword>
<dbReference type="InterPro" id="IPR015797">
    <property type="entry name" value="NUDIX_hydrolase-like_dom_sf"/>
</dbReference>
<dbReference type="PANTHER" id="PTHR47707:SF1">
    <property type="entry name" value="NUDIX HYDROLASE FAMILY PROTEIN"/>
    <property type="match status" value="1"/>
</dbReference>
<dbReference type="EC" id="3.6.1.55" evidence="12"/>
<gene>
    <name evidence="19" type="ORF">HMPREF9440_01197</name>
</gene>
<evidence type="ECO:0000256" key="7">
    <source>
        <dbReference type="ARBA" id="ARBA00022801"/>
    </source>
</evidence>
<dbReference type="GO" id="GO:0035539">
    <property type="term" value="F:8-oxo-7,8-dihydrodeoxyguanosine triphosphate pyrophosphatase activity"/>
    <property type="evidence" value="ECO:0007669"/>
    <property type="project" value="UniProtKB-EC"/>
</dbReference>
<evidence type="ECO:0000256" key="6">
    <source>
        <dbReference type="ARBA" id="ARBA00022763"/>
    </source>
</evidence>
<dbReference type="SUPFAM" id="SSF55811">
    <property type="entry name" value="Nudix"/>
    <property type="match status" value="1"/>
</dbReference>
<dbReference type="CDD" id="cd03425">
    <property type="entry name" value="NUDIX_MutT_NudA_like"/>
    <property type="match status" value="1"/>
</dbReference>
<reference evidence="19 20" key="1">
    <citation type="submission" date="2011-11" db="EMBL/GenBank/DDBJ databases">
        <authorList>
            <person name="Weinstock G."/>
            <person name="Sodergren E."/>
            <person name="Clifton S."/>
            <person name="Fulton L."/>
            <person name="Fulton B."/>
            <person name="Courtney L."/>
            <person name="Fronick C."/>
            <person name="Harrison M."/>
            <person name="Strong C."/>
            <person name="Farmer C."/>
            <person name="Delahaunty K."/>
            <person name="Markovic C."/>
            <person name="Hall O."/>
            <person name="Minx P."/>
            <person name="Tomlinson C."/>
            <person name="Mitreva M."/>
            <person name="Hou S."/>
            <person name="Chen J."/>
            <person name="Wollam A."/>
            <person name="Pepin K.H."/>
            <person name="Johnson M."/>
            <person name="Bhonagiri V."/>
            <person name="Zhang X."/>
            <person name="Suruliraj S."/>
            <person name="Warren W."/>
            <person name="Chinwalla A."/>
            <person name="Mardis E.R."/>
            <person name="Wilson R.K."/>
        </authorList>
    </citation>
    <scope>NUCLEOTIDE SEQUENCE [LARGE SCALE GENOMIC DNA]</scope>
    <source>
        <strain evidence="19 20">YIT 11816</strain>
    </source>
</reference>
<accession>H3KEN3</accession>
<comment type="similarity">
    <text evidence="2 17">Belongs to the Nudix hydrolase family.</text>
</comment>
<dbReference type="GO" id="GO:0006260">
    <property type="term" value="P:DNA replication"/>
    <property type="evidence" value="ECO:0007669"/>
    <property type="project" value="UniProtKB-KW"/>
</dbReference>
<dbReference type="HOGENOM" id="CLU_1160627_0_0_4"/>
<dbReference type="GO" id="GO:0046872">
    <property type="term" value="F:metal ion binding"/>
    <property type="evidence" value="ECO:0007669"/>
    <property type="project" value="UniProtKB-KW"/>
</dbReference>
<dbReference type="Pfam" id="PF00293">
    <property type="entry name" value="NUDIX"/>
    <property type="match status" value="1"/>
</dbReference>
<comment type="cofactor">
    <cofactor evidence="1">
        <name>Mg(2+)</name>
        <dbReference type="ChEBI" id="CHEBI:18420"/>
    </cofactor>
</comment>
<dbReference type="InterPro" id="IPR020476">
    <property type="entry name" value="Nudix_hydrolase"/>
</dbReference>
<dbReference type="EMBL" id="AFBQ01000163">
    <property type="protein sequence ID" value="EHY31420.1"/>
    <property type="molecule type" value="Genomic_DNA"/>
</dbReference>
<evidence type="ECO:0000256" key="16">
    <source>
        <dbReference type="ARBA" id="ARBA00042798"/>
    </source>
</evidence>
<evidence type="ECO:0000256" key="17">
    <source>
        <dbReference type="RuleBase" id="RU003476"/>
    </source>
</evidence>
<dbReference type="GO" id="GO:0008413">
    <property type="term" value="F:8-oxo-7,8-dihydroguanosine triphosphate pyrophosphatase activity"/>
    <property type="evidence" value="ECO:0007669"/>
    <property type="project" value="TreeGrafter"/>
</dbReference>
<comment type="catalytic activity">
    <reaction evidence="11">
        <text>8-oxo-GTP + H2O = 8-oxo-GMP + diphosphate + H(+)</text>
        <dbReference type="Rhea" id="RHEA:67616"/>
        <dbReference type="ChEBI" id="CHEBI:15377"/>
        <dbReference type="ChEBI" id="CHEBI:15378"/>
        <dbReference type="ChEBI" id="CHEBI:33019"/>
        <dbReference type="ChEBI" id="CHEBI:143553"/>
        <dbReference type="ChEBI" id="CHEBI:145694"/>
    </reaction>
</comment>
<evidence type="ECO:0000256" key="15">
    <source>
        <dbReference type="ARBA" id="ARBA00041979"/>
    </source>
</evidence>
<dbReference type="PANTHER" id="PTHR47707">
    <property type="entry name" value="8-OXO-DGTP DIPHOSPHATASE"/>
    <property type="match status" value="1"/>
</dbReference>
<sequence length="239" mass="25514">MTEAKDANVAKPADVKSAAPKIVEVVVGVVSDGRGRILLNSRPEGKPYAGWWEFPGGKIEPGETPHEALVRELREELGLEIEGSRAWYVTEAVFPHAHVRLHFRLGCASPEAAPQSLENQAWGWFADGEALPGELLPASVPALRRARIPAVLRSAETEGRWRGVRAASREALLAAAEAGADYAVVRASDWDVVGEPPLPVLVEVAEGVGETVGTEEPGATDEAVALWRARGAHGIFIDG</sequence>
<evidence type="ECO:0000313" key="19">
    <source>
        <dbReference type="EMBL" id="EHY31420.1"/>
    </source>
</evidence>
<evidence type="ECO:0000256" key="12">
    <source>
        <dbReference type="ARBA" id="ARBA00038905"/>
    </source>
</evidence>
<keyword evidence="9" id="KW-0234">DNA repair</keyword>
<dbReference type="AlphaFoldDB" id="H3KEN3"/>
<keyword evidence="5" id="KW-0479">Metal-binding</keyword>
<evidence type="ECO:0000256" key="11">
    <source>
        <dbReference type="ARBA" id="ARBA00036904"/>
    </source>
</evidence>
<dbReference type="PROSITE" id="PS51462">
    <property type="entry name" value="NUDIX"/>
    <property type="match status" value="1"/>
</dbReference>
<evidence type="ECO:0000256" key="1">
    <source>
        <dbReference type="ARBA" id="ARBA00001946"/>
    </source>
</evidence>
<comment type="caution">
    <text evidence="19">The sequence shown here is derived from an EMBL/GenBank/DDBJ whole genome shotgun (WGS) entry which is preliminary data.</text>
</comment>
<feature type="domain" description="Nudix hydrolase" evidence="18">
    <location>
        <begin position="20"/>
        <end position="149"/>
    </location>
</feature>
<evidence type="ECO:0000256" key="14">
    <source>
        <dbReference type="ARBA" id="ARBA00041592"/>
    </source>
</evidence>
<dbReference type="InterPro" id="IPR020084">
    <property type="entry name" value="NUDIX_hydrolase_CS"/>
</dbReference>
<keyword evidence="7 17" id="KW-0378">Hydrolase</keyword>
<protein>
    <recommendedName>
        <fullName evidence="13">8-oxo-dGTP diphosphatase</fullName>
        <ecNumber evidence="12">3.6.1.55</ecNumber>
    </recommendedName>
    <alternativeName>
        <fullName evidence="16">7,8-dihydro-8-oxoguanine-triphosphatase</fullName>
    </alternativeName>
    <alternativeName>
        <fullName evidence="15">Mutator protein MutT</fullName>
    </alternativeName>
    <alternativeName>
        <fullName evidence="14">dGTP pyrophosphohydrolase</fullName>
    </alternativeName>
</protein>
<evidence type="ECO:0000256" key="8">
    <source>
        <dbReference type="ARBA" id="ARBA00022842"/>
    </source>
</evidence>
<dbReference type="InterPro" id="IPR000086">
    <property type="entry name" value="NUDIX_hydrolase_dom"/>
</dbReference>
<comment type="catalytic activity">
    <reaction evidence="10">
        <text>8-oxo-dGTP + H2O = 8-oxo-dGMP + diphosphate + H(+)</text>
        <dbReference type="Rhea" id="RHEA:31575"/>
        <dbReference type="ChEBI" id="CHEBI:15377"/>
        <dbReference type="ChEBI" id="CHEBI:15378"/>
        <dbReference type="ChEBI" id="CHEBI:33019"/>
        <dbReference type="ChEBI" id="CHEBI:63224"/>
        <dbReference type="ChEBI" id="CHEBI:77896"/>
        <dbReference type="EC" id="3.6.1.55"/>
    </reaction>
</comment>
<evidence type="ECO:0000256" key="13">
    <source>
        <dbReference type="ARBA" id="ARBA00040794"/>
    </source>
</evidence>
<evidence type="ECO:0000256" key="3">
    <source>
        <dbReference type="ARBA" id="ARBA00022457"/>
    </source>
</evidence>
<keyword evidence="20" id="KW-1185">Reference proteome</keyword>
<keyword evidence="4" id="KW-0235">DNA replication</keyword>
<dbReference type="RefSeq" id="WP_008542048.1">
    <property type="nucleotide sequence ID" value="NZ_JH604948.1"/>
</dbReference>
<organism evidence="19 20">
    <name type="scientific">Sutterella parvirubra YIT 11816</name>
    <dbReference type="NCBI Taxonomy" id="762967"/>
    <lineage>
        <taxon>Bacteria</taxon>
        <taxon>Pseudomonadati</taxon>
        <taxon>Pseudomonadota</taxon>
        <taxon>Betaproteobacteria</taxon>
        <taxon>Burkholderiales</taxon>
        <taxon>Sutterellaceae</taxon>
        <taxon>Sutterella</taxon>
    </lineage>
</organism>
<dbReference type="GO" id="GO:0044716">
    <property type="term" value="F:8-oxo-GDP phosphatase activity"/>
    <property type="evidence" value="ECO:0007669"/>
    <property type="project" value="TreeGrafter"/>
</dbReference>
<keyword evidence="3" id="KW-0515">Mutator protein</keyword>
<keyword evidence="8" id="KW-0460">Magnesium</keyword>
<evidence type="ECO:0000256" key="5">
    <source>
        <dbReference type="ARBA" id="ARBA00022723"/>
    </source>
</evidence>
<dbReference type="PROSITE" id="PS00893">
    <property type="entry name" value="NUDIX_BOX"/>
    <property type="match status" value="1"/>
</dbReference>
<dbReference type="STRING" id="762967.HMPREF9440_01197"/>
<dbReference type="GO" id="GO:0006281">
    <property type="term" value="P:DNA repair"/>
    <property type="evidence" value="ECO:0007669"/>
    <property type="project" value="UniProtKB-KW"/>
</dbReference>
<dbReference type="OrthoDB" id="9810648at2"/>
<dbReference type="PATRIC" id="fig|762967.3.peg.945"/>